<keyword evidence="2" id="KW-1185">Reference proteome</keyword>
<sequence length="172" mass="19512">MQELWEEEQATLMNYSKEQEPLRKLRTRSIIAAAKDSSKLPMAVGRLQLHQALTELWQNQEQEQEQEQEHQQKQQQTKRTFIEQCFEGEKEIVAQLARIDDVPEAPCGEVNLIIKYALAAAVKEYVDFKSMSSCSSQEQHGLAGDSLSTYTATNALWQDQAPLAQNKDISAG</sequence>
<dbReference type="OrthoDB" id="2438004at2759"/>
<proteinExistence type="predicted"/>
<dbReference type="EMBL" id="JAABOA010000028">
    <property type="protein sequence ID" value="KAF9586466.1"/>
    <property type="molecule type" value="Genomic_DNA"/>
</dbReference>
<organism evidence="1 2">
    <name type="scientific">Lunasporangiospora selenospora</name>
    <dbReference type="NCBI Taxonomy" id="979761"/>
    <lineage>
        <taxon>Eukaryota</taxon>
        <taxon>Fungi</taxon>
        <taxon>Fungi incertae sedis</taxon>
        <taxon>Mucoromycota</taxon>
        <taxon>Mortierellomycotina</taxon>
        <taxon>Mortierellomycetes</taxon>
        <taxon>Mortierellales</taxon>
        <taxon>Mortierellaceae</taxon>
        <taxon>Lunasporangiospora</taxon>
    </lineage>
</organism>
<evidence type="ECO:0000313" key="1">
    <source>
        <dbReference type="EMBL" id="KAF9586466.1"/>
    </source>
</evidence>
<dbReference type="Proteomes" id="UP000780801">
    <property type="component" value="Unassembled WGS sequence"/>
</dbReference>
<accession>A0A9P6KIQ5</accession>
<dbReference type="AlphaFoldDB" id="A0A9P6KIQ5"/>
<reference evidence="1" key="1">
    <citation type="journal article" date="2020" name="Fungal Divers.">
        <title>Resolving the Mortierellaceae phylogeny through synthesis of multi-gene phylogenetics and phylogenomics.</title>
        <authorList>
            <person name="Vandepol N."/>
            <person name="Liber J."/>
            <person name="Desiro A."/>
            <person name="Na H."/>
            <person name="Kennedy M."/>
            <person name="Barry K."/>
            <person name="Grigoriev I.V."/>
            <person name="Miller A.N."/>
            <person name="O'Donnell K."/>
            <person name="Stajich J.E."/>
            <person name="Bonito G."/>
        </authorList>
    </citation>
    <scope>NUCLEOTIDE SEQUENCE</scope>
    <source>
        <strain evidence="1">KOD1015</strain>
    </source>
</reference>
<gene>
    <name evidence="1" type="ORF">BGW38_004362</name>
</gene>
<protein>
    <submittedName>
        <fullName evidence="1">Uncharacterized protein</fullName>
    </submittedName>
</protein>
<name>A0A9P6KIQ5_9FUNG</name>
<comment type="caution">
    <text evidence="1">The sequence shown here is derived from an EMBL/GenBank/DDBJ whole genome shotgun (WGS) entry which is preliminary data.</text>
</comment>
<evidence type="ECO:0000313" key="2">
    <source>
        <dbReference type="Proteomes" id="UP000780801"/>
    </source>
</evidence>